<dbReference type="OrthoDB" id="2436455at2759"/>
<keyword evidence="2" id="KW-0963">Cytoplasm</keyword>
<dbReference type="GO" id="GO:0005813">
    <property type="term" value="C:centrosome"/>
    <property type="evidence" value="ECO:0007669"/>
    <property type="project" value="TreeGrafter"/>
</dbReference>
<feature type="coiled-coil region" evidence="5">
    <location>
        <begin position="43"/>
        <end position="84"/>
    </location>
</feature>
<evidence type="ECO:0000313" key="6">
    <source>
        <dbReference type="EMBL" id="OPJ90057.1"/>
    </source>
</evidence>
<comment type="caution">
    <text evidence="6">The sequence shown here is derived from an EMBL/GenBank/DDBJ whole genome shotgun (WGS) entry which is preliminary data.</text>
</comment>
<evidence type="ECO:0000256" key="3">
    <source>
        <dbReference type="ARBA" id="ARBA00022553"/>
    </source>
</evidence>
<proteinExistence type="predicted"/>
<name>A0A1V4L1F6_PATFA</name>
<dbReference type="PANTHER" id="PTHR18902:SF24">
    <property type="entry name" value="NUCLEAR MITOTIC APPARATUS PROTEIN 1"/>
    <property type="match status" value="1"/>
</dbReference>
<keyword evidence="7" id="KW-1185">Reference proteome</keyword>
<protein>
    <submittedName>
        <fullName evidence="6">Uncharacterized protein</fullName>
    </submittedName>
</protein>
<evidence type="ECO:0000256" key="1">
    <source>
        <dbReference type="ARBA" id="ARBA00004496"/>
    </source>
</evidence>
<dbReference type="PANTHER" id="PTHR18902">
    <property type="entry name" value="NUCLEAR MITOTIC APPARATUS PROTEIN 1-RELATED"/>
    <property type="match status" value="1"/>
</dbReference>
<evidence type="ECO:0000256" key="5">
    <source>
        <dbReference type="SAM" id="Coils"/>
    </source>
</evidence>
<dbReference type="GO" id="GO:0005876">
    <property type="term" value="C:spindle microtubule"/>
    <property type="evidence" value="ECO:0007669"/>
    <property type="project" value="TreeGrafter"/>
</dbReference>
<accession>A0A1V4L1F6</accession>
<dbReference type="EMBL" id="LSYS01000627">
    <property type="protein sequence ID" value="OPJ90057.1"/>
    <property type="molecule type" value="Genomic_DNA"/>
</dbReference>
<dbReference type="Proteomes" id="UP000190648">
    <property type="component" value="Unassembled WGS sequence"/>
</dbReference>
<dbReference type="GO" id="GO:0005737">
    <property type="term" value="C:cytoplasm"/>
    <property type="evidence" value="ECO:0007669"/>
    <property type="project" value="UniProtKB-SubCell"/>
</dbReference>
<evidence type="ECO:0000256" key="2">
    <source>
        <dbReference type="ARBA" id="ARBA00022490"/>
    </source>
</evidence>
<dbReference type="GO" id="GO:0008017">
    <property type="term" value="F:microtubule binding"/>
    <property type="evidence" value="ECO:0007669"/>
    <property type="project" value="TreeGrafter"/>
</dbReference>
<dbReference type="AlphaFoldDB" id="A0A1V4L1F6"/>
<dbReference type="STRING" id="372326.A0A1V4L1F6"/>
<sequence length="136" mass="15195">MVTGPFSVPPSPEAQITMMQQRIERLTLLNEKQAADQLEPKEMEELREKNESLMLRLHEALRQCQDLKTEKGQMDRKINQLSEENGDLSFKAAQLELGGLHDVPHGRGGRHAADRQVRSSVIPSPVGPALIPLIVV</sequence>
<reference evidence="6 7" key="1">
    <citation type="submission" date="2016-02" db="EMBL/GenBank/DDBJ databases">
        <title>Band-tailed pigeon sequencing and assembly.</title>
        <authorList>
            <person name="Soares A.E."/>
            <person name="Novak B.J."/>
            <person name="Rice E.S."/>
            <person name="O'Connell B."/>
            <person name="Chang D."/>
            <person name="Weber S."/>
            <person name="Shapiro B."/>
        </authorList>
    </citation>
    <scope>NUCLEOTIDE SEQUENCE [LARGE SCALE GENOMIC DNA]</scope>
    <source>
        <strain evidence="6">BTP2013</strain>
        <tissue evidence="6">Blood</tissue>
    </source>
</reference>
<organism evidence="6 7">
    <name type="scientific">Patagioenas fasciata monilis</name>
    <dbReference type="NCBI Taxonomy" id="372326"/>
    <lineage>
        <taxon>Eukaryota</taxon>
        <taxon>Metazoa</taxon>
        <taxon>Chordata</taxon>
        <taxon>Craniata</taxon>
        <taxon>Vertebrata</taxon>
        <taxon>Euteleostomi</taxon>
        <taxon>Archelosauria</taxon>
        <taxon>Archosauria</taxon>
        <taxon>Dinosauria</taxon>
        <taxon>Saurischia</taxon>
        <taxon>Theropoda</taxon>
        <taxon>Coelurosauria</taxon>
        <taxon>Aves</taxon>
        <taxon>Neognathae</taxon>
        <taxon>Neoaves</taxon>
        <taxon>Columbimorphae</taxon>
        <taxon>Columbiformes</taxon>
        <taxon>Columbidae</taxon>
        <taxon>Patagioenas</taxon>
    </lineage>
</organism>
<gene>
    <name evidence="6" type="ORF">AV530_010268</name>
</gene>
<dbReference type="GO" id="GO:0000922">
    <property type="term" value="C:spindle pole"/>
    <property type="evidence" value="ECO:0007669"/>
    <property type="project" value="TreeGrafter"/>
</dbReference>
<dbReference type="InterPro" id="IPR051841">
    <property type="entry name" value="MT-Golgi_org_protein"/>
</dbReference>
<keyword evidence="4 5" id="KW-0175">Coiled coil</keyword>
<evidence type="ECO:0000256" key="4">
    <source>
        <dbReference type="ARBA" id="ARBA00023054"/>
    </source>
</evidence>
<keyword evidence="3" id="KW-0597">Phosphoprotein</keyword>
<evidence type="ECO:0000313" key="7">
    <source>
        <dbReference type="Proteomes" id="UP000190648"/>
    </source>
</evidence>
<comment type="subcellular location">
    <subcellularLocation>
        <location evidence="1">Cytoplasm</location>
    </subcellularLocation>
</comment>
<dbReference type="GO" id="GO:0000132">
    <property type="term" value="P:establishment of mitotic spindle orientation"/>
    <property type="evidence" value="ECO:0007669"/>
    <property type="project" value="TreeGrafter"/>
</dbReference>